<organism evidence="11 12">
    <name type="scientific">Niabella soli DSM 19437</name>
    <dbReference type="NCBI Taxonomy" id="929713"/>
    <lineage>
        <taxon>Bacteria</taxon>
        <taxon>Pseudomonadati</taxon>
        <taxon>Bacteroidota</taxon>
        <taxon>Chitinophagia</taxon>
        <taxon>Chitinophagales</taxon>
        <taxon>Chitinophagaceae</taxon>
        <taxon>Niabella</taxon>
    </lineage>
</organism>
<evidence type="ECO:0000256" key="8">
    <source>
        <dbReference type="ARBA" id="ARBA00048141"/>
    </source>
</evidence>
<dbReference type="PANTHER" id="PTHR23342:SF0">
    <property type="entry name" value="N-ACETYLGLUTAMATE SYNTHASE, MITOCHONDRIAL"/>
    <property type="match status" value="1"/>
</dbReference>
<feature type="binding site" evidence="9">
    <location>
        <begin position="52"/>
        <end position="53"/>
    </location>
    <ligand>
        <name>substrate</name>
    </ligand>
</feature>
<accession>W0F4V2</accession>
<reference evidence="11 12" key="1">
    <citation type="submission" date="2013-12" db="EMBL/GenBank/DDBJ databases">
        <authorList>
            <consortium name="DOE Joint Genome Institute"/>
            <person name="Eisen J."/>
            <person name="Huntemann M."/>
            <person name="Han J."/>
            <person name="Chen A."/>
            <person name="Kyrpides N."/>
            <person name="Mavromatis K."/>
            <person name="Markowitz V."/>
            <person name="Palaniappan K."/>
            <person name="Ivanova N."/>
            <person name="Schaumberg A."/>
            <person name="Pati A."/>
            <person name="Liolios K."/>
            <person name="Nordberg H.P."/>
            <person name="Cantor M.N."/>
            <person name="Hua S.X."/>
            <person name="Woyke T."/>
        </authorList>
    </citation>
    <scope>NUCLEOTIDE SEQUENCE [LARGE SCALE GENOMIC DNA]</scope>
    <source>
        <strain evidence="12">DSM 19437</strain>
    </source>
</reference>
<dbReference type="InterPro" id="IPR037528">
    <property type="entry name" value="ArgB"/>
</dbReference>
<evidence type="ECO:0000256" key="7">
    <source>
        <dbReference type="ARBA" id="ARBA00022840"/>
    </source>
</evidence>
<comment type="subcellular location">
    <subcellularLocation>
        <location evidence="9">Cytoplasm</location>
    </subcellularLocation>
</comment>
<evidence type="ECO:0000256" key="1">
    <source>
        <dbReference type="ARBA" id="ARBA00004828"/>
    </source>
</evidence>
<keyword evidence="2 9" id="KW-0055">Arginine biosynthesis</keyword>
<evidence type="ECO:0000256" key="9">
    <source>
        <dbReference type="HAMAP-Rule" id="MF_00082"/>
    </source>
</evidence>
<gene>
    <name evidence="9" type="primary">argB</name>
    <name evidence="11" type="ORF">NIASO_17590</name>
</gene>
<dbReference type="NCBIfam" id="TIGR00761">
    <property type="entry name" value="argB"/>
    <property type="match status" value="1"/>
</dbReference>
<dbReference type="Gene3D" id="3.40.1160.10">
    <property type="entry name" value="Acetylglutamate kinase-like"/>
    <property type="match status" value="1"/>
</dbReference>
<dbReference type="GO" id="GO:0003991">
    <property type="term" value="F:acetylglutamate kinase activity"/>
    <property type="evidence" value="ECO:0007669"/>
    <property type="project" value="UniProtKB-UniRule"/>
</dbReference>
<dbReference type="InterPro" id="IPR004662">
    <property type="entry name" value="AcgluKinase_fam"/>
</dbReference>
<dbReference type="UniPathway" id="UPA00068">
    <property type="reaction ID" value="UER00107"/>
</dbReference>
<dbReference type="HOGENOM" id="CLU_053680_1_0_10"/>
<proteinExistence type="inferred from homology"/>
<dbReference type="EMBL" id="CP007035">
    <property type="protein sequence ID" value="AHF16489.1"/>
    <property type="molecule type" value="Genomic_DNA"/>
</dbReference>
<comment type="catalytic activity">
    <reaction evidence="8 9">
        <text>N-acetyl-L-glutamate + ATP = N-acetyl-L-glutamyl 5-phosphate + ADP</text>
        <dbReference type="Rhea" id="RHEA:14629"/>
        <dbReference type="ChEBI" id="CHEBI:30616"/>
        <dbReference type="ChEBI" id="CHEBI:44337"/>
        <dbReference type="ChEBI" id="CHEBI:57936"/>
        <dbReference type="ChEBI" id="CHEBI:456216"/>
        <dbReference type="EC" id="2.7.2.8"/>
    </reaction>
</comment>
<dbReference type="EC" id="2.7.2.8" evidence="9"/>
<dbReference type="STRING" id="929713.NIASO_17590"/>
<dbReference type="Pfam" id="PF00696">
    <property type="entry name" value="AA_kinase"/>
    <property type="match status" value="1"/>
</dbReference>
<keyword evidence="4 9" id="KW-0808">Transferase</keyword>
<evidence type="ECO:0000256" key="4">
    <source>
        <dbReference type="ARBA" id="ARBA00022679"/>
    </source>
</evidence>
<feature type="domain" description="Aspartate/glutamate/uridylate kinase" evidence="10">
    <location>
        <begin position="16"/>
        <end position="255"/>
    </location>
</feature>
<evidence type="ECO:0000256" key="3">
    <source>
        <dbReference type="ARBA" id="ARBA00022605"/>
    </source>
</evidence>
<dbReference type="InterPro" id="IPR036393">
    <property type="entry name" value="AceGlu_kinase-like_sf"/>
</dbReference>
<dbReference type="eggNOG" id="COG0548">
    <property type="taxonomic scope" value="Bacteria"/>
</dbReference>
<keyword evidence="5 9" id="KW-0547">Nucleotide-binding</keyword>
<protein>
    <recommendedName>
        <fullName evidence="9">Acetylglutamate kinase</fullName>
        <ecNumber evidence="9">2.7.2.8</ecNumber>
    </recommendedName>
    <alternativeName>
        <fullName evidence="9">N-acetyl-L-glutamate 5-phosphotransferase</fullName>
    </alternativeName>
    <alternativeName>
        <fullName evidence="9">NAG kinase</fullName>
        <shortName evidence="9">NAGK</shortName>
    </alternativeName>
</protein>
<feature type="site" description="Transition state stabilizer" evidence="9">
    <location>
        <position position="237"/>
    </location>
</feature>
<dbReference type="HAMAP" id="MF_00082">
    <property type="entry name" value="ArgB"/>
    <property type="match status" value="1"/>
</dbReference>
<keyword evidence="9" id="KW-0963">Cytoplasm</keyword>
<evidence type="ECO:0000256" key="6">
    <source>
        <dbReference type="ARBA" id="ARBA00022777"/>
    </source>
</evidence>
<dbReference type="RefSeq" id="WP_008587694.1">
    <property type="nucleotide sequence ID" value="NZ_CP007035.1"/>
</dbReference>
<dbReference type="SUPFAM" id="SSF53633">
    <property type="entry name" value="Carbamate kinase-like"/>
    <property type="match status" value="1"/>
</dbReference>
<dbReference type="AlphaFoldDB" id="W0F4V2"/>
<name>W0F4V2_9BACT</name>
<comment type="similarity">
    <text evidence="9">Belongs to the acetylglutamate kinase family. ArgB subfamily.</text>
</comment>
<evidence type="ECO:0000259" key="10">
    <source>
        <dbReference type="Pfam" id="PF00696"/>
    </source>
</evidence>
<dbReference type="Proteomes" id="UP000003586">
    <property type="component" value="Chromosome"/>
</dbReference>
<comment type="function">
    <text evidence="9">Catalyzes the ATP-dependent phosphorylation of N-acetyl-L-glutamate.</text>
</comment>
<feature type="binding site" evidence="9">
    <location>
        <position position="171"/>
    </location>
    <ligand>
        <name>substrate</name>
    </ligand>
</feature>
<dbReference type="PANTHER" id="PTHR23342">
    <property type="entry name" value="N-ACETYLGLUTAMATE SYNTHASE"/>
    <property type="match status" value="1"/>
</dbReference>
<dbReference type="GO" id="GO:0042450">
    <property type="term" value="P:L-arginine biosynthetic process via ornithine"/>
    <property type="evidence" value="ECO:0007669"/>
    <property type="project" value="UniProtKB-UniRule"/>
</dbReference>
<dbReference type="GO" id="GO:0005524">
    <property type="term" value="F:ATP binding"/>
    <property type="evidence" value="ECO:0007669"/>
    <property type="project" value="UniProtKB-UniRule"/>
</dbReference>
<dbReference type="CDD" id="cd04238">
    <property type="entry name" value="AAK_NAGK-like"/>
    <property type="match status" value="1"/>
</dbReference>
<evidence type="ECO:0000313" key="12">
    <source>
        <dbReference type="Proteomes" id="UP000003586"/>
    </source>
</evidence>
<evidence type="ECO:0000256" key="2">
    <source>
        <dbReference type="ARBA" id="ARBA00022571"/>
    </source>
</evidence>
<sequence length="274" mass="29841">MEEKNRDITQQPFTSLFIIKIGGNIIDNPSALEAFLKDFSAIKGAKILIHGGGKIATKIGEKLGIRSNYIDGRRITDDETIDLVTMVYGGLVNKKIVAQLQALGTNAIGLTGADANIIPAQKRPVKTIDYGWVGDVDSSKFNVQSLLSFIGHGVAPVFAPLTHDTHGHILNTNADTIASSLAVALSAHYKVRLIYCFEKKGVLEDVTNDDTVIRKLDKALYTQLKQEQKLFEGILPKIDNAFNAIDAGVHQVLIGDARDLIKNTTDNNEGTLIY</sequence>
<keyword evidence="6 9" id="KW-0418">Kinase</keyword>
<dbReference type="InterPro" id="IPR001048">
    <property type="entry name" value="Asp/Glu/Uridylate_kinase"/>
</dbReference>
<keyword evidence="3 9" id="KW-0028">Amino-acid biosynthesis</keyword>
<keyword evidence="12" id="KW-1185">Reference proteome</keyword>
<comment type="pathway">
    <text evidence="1 9">Amino-acid biosynthesis; L-arginine biosynthesis; N(2)-acetyl-L-ornithine from L-glutamate: step 2/4.</text>
</comment>
<feature type="site" description="Transition state stabilizer" evidence="9">
    <location>
        <position position="20"/>
    </location>
</feature>
<keyword evidence="7 9" id="KW-0067">ATP-binding</keyword>
<dbReference type="KEGG" id="nso:NIASO_17590"/>
<evidence type="ECO:0000256" key="5">
    <source>
        <dbReference type="ARBA" id="ARBA00022741"/>
    </source>
</evidence>
<dbReference type="PIRSF" id="PIRSF000728">
    <property type="entry name" value="NAGK"/>
    <property type="match status" value="1"/>
</dbReference>
<dbReference type="GO" id="GO:0005737">
    <property type="term" value="C:cytoplasm"/>
    <property type="evidence" value="ECO:0007669"/>
    <property type="project" value="UniProtKB-SubCell"/>
</dbReference>
<evidence type="ECO:0000313" key="11">
    <source>
        <dbReference type="EMBL" id="AHF16489.1"/>
    </source>
</evidence>
<feature type="binding site" evidence="9">
    <location>
        <position position="74"/>
    </location>
    <ligand>
        <name>substrate</name>
    </ligand>
</feature>